<keyword evidence="2" id="KW-0812">Transmembrane</keyword>
<feature type="compositionally biased region" description="Basic and acidic residues" evidence="1">
    <location>
        <begin position="1"/>
        <end position="13"/>
    </location>
</feature>
<evidence type="ECO:0000256" key="2">
    <source>
        <dbReference type="SAM" id="Phobius"/>
    </source>
</evidence>
<proteinExistence type="predicted"/>
<name>A0A1G8JJA0_9ACTN</name>
<feature type="transmembrane region" description="Helical" evidence="2">
    <location>
        <begin position="100"/>
        <end position="130"/>
    </location>
</feature>
<keyword evidence="2" id="KW-1133">Transmembrane helix</keyword>
<organism evidence="3 4">
    <name type="scientific">Nonomuraea jiangxiensis</name>
    <dbReference type="NCBI Taxonomy" id="633440"/>
    <lineage>
        <taxon>Bacteria</taxon>
        <taxon>Bacillati</taxon>
        <taxon>Actinomycetota</taxon>
        <taxon>Actinomycetes</taxon>
        <taxon>Streptosporangiales</taxon>
        <taxon>Streptosporangiaceae</taxon>
        <taxon>Nonomuraea</taxon>
    </lineage>
</organism>
<evidence type="ECO:0000313" key="4">
    <source>
        <dbReference type="Proteomes" id="UP000199202"/>
    </source>
</evidence>
<dbReference type="STRING" id="633440.SAMN05421869_105100"/>
<dbReference type="EMBL" id="FNDJ01000005">
    <property type="protein sequence ID" value="SDI31143.1"/>
    <property type="molecule type" value="Genomic_DNA"/>
</dbReference>
<reference evidence="3 4" key="1">
    <citation type="submission" date="2016-10" db="EMBL/GenBank/DDBJ databases">
        <authorList>
            <person name="de Groot N.N."/>
        </authorList>
    </citation>
    <scope>NUCLEOTIDE SEQUENCE [LARGE SCALE GENOMIC DNA]</scope>
    <source>
        <strain evidence="3 4">CGMCC 4.6533</strain>
    </source>
</reference>
<feature type="region of interest" description="Disordered" evidence="1">
    <location>
        <begin position="1"/>
        <end position="20"/>
    </location>
</feature>
<accession>A0A1G8JJA0</accession>
<evidence type="ECO:0000256" key="1">
    <source>
        <dbReference type="SAM" id="MobiDB-lite"/>
    </source>
</evidence>
<keyword evidence="2" id="KW-0472">Membrane</keyword>
<gene>
    <name evidence="3" type="ORF">SAMN05421869_105100</name>
</gene>
<evidence type="ECO:0000313" key="3">
    <source>
        <dbReference type="EMBL" id="SDI31143.1"/>
    </source>
</evidence>
<dbReference type="Proteomes" id="UP000199202">
    <property type="component" value="Unassembled WGS sequence"/>
</dbReference>
<sequence>MHAEPLPAPRDDPLTIPAPPRPALRCGIHAGWYKWGMRESIGYPPRPNVPSARRVYSRRYRVWAHVLLWTPIALTVAGVVLGLGLFAAADADPTYSSSALGYLGLVVWGGLAVLSPVLLGSFIAGLVMLIRTRS</sequence>
<dbReference type="AlphaFoldDB" id="A0A1G8JJA0"/>
<keyword evidence="4" id="KW-1185">Reference proteome</keyword>
<protein>
    <submittedName>
        <fullName evidence="3">Uncharacterized protein</fullName>
    </submittedName>
</protein>
<feature type="transmembrane region" description="Helical" evidence="2">
    <location>
        <begin position="62"/>
        <end position="88"/>
    </location>
</feature>